<dbReference type="AlphaFoldDB" id="A0A1X0FM55"/>
<evidence type="ECO:0000256" key="2">
    <source>
        <dbReference type="ARBA" id="ARBA00010617"/>
    </source>
</evidence>
<evidence type="ECO:0000313" key="10">
    <source>
        <dbReference type="Proteomes" id="UP000192760"/>
    </source>
</evidence>
<dbReference type="STRING" id="560555.BST30_19115"/>
<keyword evidence="11" id="KW-1185">Reference proteome</keyword>
<protein>
    <submittedName>
        <fullName evidence="8">Cytochrome P450</fullName>
    </submittedName>
</protein>
<keyword evidence="5" id="KW-0560">Oxidoreductase</keyword>
<dbReference type="InterPro" id="IPR002397">
    <property type="entry name" value="Cyt_P450_B"/>
</dbReference>
<dbReference type="PANTHER" id="PTHR46696">
    <property type="entry name" value="P450, PUTATIVE (EUROFUNG)-RELATED"/>
    <property type="match status" value="1"/>
</dbReference>
<dbReference type="GO" id="GO:0036199">
    <property type="term" value="F:cholest-4-en-3-one 26-monooxygenase activity"/>
    <property type="evidence" value="ECO:0007669"/>
    <property type="project" value="TreeGrafter"/>
</dbReference>
<keyword evidence="4" id="KW-0479">Metal-binding</keyword>
<comment type="similarity">
    <text evidence="2">Belongs to the cytochrome P450 family.</text>
</comment>
<reference evidence="8 11" key="2">
    <citation type="journal article" date="2019" name="Emerg. Microbes Infect.">
        <title>Comprehensive subspecies identification of 175 nontuberculous mycobacteria species based on 7547 genomic profiles.</title>
        <authorList>
            <person name="Matsumoto Y."/>
            <person name="Kinjo T."/>
            <person name="Motooka D."/>
            <person name="Nabeya D."/>
            <person name="Jung N."/>
            <person name="Uechi K."/>
            <person name="Horii T."/>
            <person name="Iida T."/>
            <person name="Fujita J."/>
            <person name="Nakamura S."/>
        </authorList>
    </citation>
    <scope>NUCLEOTIDE SEQUENCE [LARGE SCALE GENOMIC DNA]</scope>
    <source>
        <strain evidence="8 11">JCM 18113</strain>
    </source>
</reference>
<dbReference type="PRINTS" id="PR00359">
    <property type="entry name" value="BP450"/>
</dbReference>
<dbReference type="CDD" id="cd11033">
    <property type="entry name" value="CYP142-like"/>
    <property type="match status" value="1"/>
</dbReference>
<dbReference type="Proteomes" id="UP000465812">
    <property type="component" value="Chromosome"/>
</dbReference>
<keyword evidence="3" id="KW-0349">Heme</keyword>
<dbReference type="Gene3D" id="1.10.630.10">
    <property type="entry name" value="Cytochrome P450"/>
    <property type="match status" value="1"/>
</dbReference>
<dbReference type="PANTHER" id="PTHR46696:SF4">
    <property type="entry name" value="BIOTIN BIOSYNTHESIS CYTOCHROME P450"/>
    <property type="match status" value="1"/>
</dbReference>
<dbReference type="FunFam" id="1.10.630.10:FF:000018">
    <property type="entry name" value="Cytochrome P450 monooxygenase"/>
    <property type="match status" value="1"/>
</dbReference>
<gene>
    <name evidence="9" type="ORF">BST30_19115</name>
    <name evidence="8" type="ORF">MMAN_21850</name>
</gene>
<dbReference type="GO" id="GO:0008395">
    <property type="term" value="F:steroid hydroxylase activity"/>
    <property type="evidence" value="ECO:0007669"/>
    <property type="project" value="TreeGrafter"/>
</dbReference>
<evidence type="ECO:0000256" key="3">
    <source>
        <dbReference type="ARBA" id="ARBA00022617"/>
    </source>
</evidence>
<comment type="cofactor">
    <cofactor evidence="1">
        <name>heme</name>
        <dbReference type="ChEBI" id="CHEBI:30413"/>
    </cofactor>
</comment>
<organism evidence="9 10">
    <name type="scientific">Mycobacterium mantenii</name>
    <dbReference type="NCBI Taxonomy" id="560555"/>
    <lineage>
        <taxon>Bacteria</taxon>
        <taxon>Bacillati</taxon>
        <taxon>Actinomycetota</taxon>
        <taxon>Actinomycetes</taxon>
        <taxon>Mycobacteriales</taxon>
        <taxon>Mycobacteriaceae</taxon>
        <taxon>Mycobacterium</taxon>
        <taxon>Mycobacterium avium complex (MAC)</taxon>
    </lineage>
</organism>
<reference evidence="9 10" key="1">
    <citation type="submission" date="2017-02" db="EMBL/GenBank/DDBJ databases">
        <title>The new phylogeny of genus Mycobacterium.</title>
        <authorList>
            <person name="Tortoli E."/>
            <person name="Trovato A."/>
            <person name="Cirillo D.M."/>
        </authorList>
    </citation>
    <scope>NUCLEOTIDE SEQUENCE [LARGE SCALE GENOMIC DNA]</scope>
    <source>
        <strain evidence="9 10">DSM 45255</strain>
    </source>
</reference>
<dbReference type="EMBL" id="MVHW01000024">
    <property type="protein sequence ID" value="ORB02824.1"/>
    <property type="molecule type" value="Genomic_DNA"/>
</dbReference>
<evidence type="ECO:0000313" key="8">
    <source>
        <dbReference type="EMBL" id="BBY38051.1"/>
    </source>
</evidence>
<dbReference type="Pfam" id="PF00067">
    <property type="entry name" value="p450"/>
    <property type="match status" value="1"/>
</dbReference>
<evidence type="ECO:0000256" key="5">
    <source>
        <dbReference type="ARBA" id="ARBA00023002"/>
    </source>
</evidence>
<sequence length="410" mass="46215">MDSIDLGDPELFRHGFPHDVFTVLREQAPVWRHPETPGTKHVDRPFWVVSRHADIDTVSRDHENFRSYEGPSIPDWDPNARGMTLIAMDPPDHSRLRRLVNRGFTPRMVARLEDQARAWAVTVVDQALTKGACNFVDEVAYQLPMHMIADIVGIPQDDRAELFGLVTKVLDTFDPQSGRTEVELAESLGKTYAYAHELAENKRRSPQDDVWSKLTTAAVEHLDGTTTRLSELELDLFFILLVFAGSETTRDSIAAGLLALLEHPAQMDRMRRDPSVLDTAVDEIVRWTSPTSYFGRTATRDVTLHDARIRSGDRVSMWYASANRDAAVFTDPFRFDVTRNPNPHLGFGGHGVHYCLGANLARRNIKVMFSELLARVKDIEMLGEPSYRSVGITNMITCSLKDLPVRLVPA</sequence>
<accession>A0A1X0FM55</accession>
<dbReference type="InterPro" id="IPR001128">
    <property type="entry name" value="Cyt_P450"/>
</dbReference>
<dbReference type="GO" id="GO:0006707">
    <property type="term" value="P:cholesterol catabolic process"/>
    <property type="evidence" value="ECO:0007669"/>
    <property type="project" value="TreeGrafter"/>
</dbReference>
<dbReference type="SUPFAM" id="SSF48264">
    <property type="entry name" value="Cytochrome P450"/>
    <property type="match status" value="1"/>
</dbReference>
<reference evidence="8" key="3">
    <citation type="submission" date="2020-02" db="EMBL/GenBank/DDBJ databases">
        <authorList>
            <person name="Matsumoto Y."/>
            <person name="Motooka D."/>
            <person name="Nakamura S."/>
        </authorList>
    </citation>
    <scope>NUCLEOTIDE SEQUENCE</scope>
    <source>
        <strain evidence="8">JCM 18113</strain>
    </source>
</reference>
<dbReference type="GO" id="GO:0005506">
    <property type="term" value="F:iron ion binding"/>
    <property type="evidence" value="ECO:0007669"/>
    <property type="project" value="InterPro"/>
</dbReference>
<keyword evidence="6" id="KW-0408">Iron</keyword>
<evidence type="ECO:0000256" key="7">
    <source>
        <dbReference type="ARBA" id="ARBA00023033"/>
    </source>
</evidence>
<keyword evidence="7" id="KW-0503">Monooxygenase</keyword>
<evidence type="ECO:0000256" key="4">
    <source>
        <dbReference type="ARBA" id="ARBA00022723"/>
    </source>
</evidence>
<evidence type="ECO:0000256" key="1">
    <source>
        <dbReference type="ARBA" id="ARBA00001971"/>
    </source>
</evidence>
<dbReference type="Proteomes" id="UP000192760">
    <property type="component" value="Unassembled WGS sequence"/>
</dbReference>
<dbReference type="GO" id="GO:0020037">
    <property type="term" value="F:heme binding"/>
    <property type="evidence" value="ECO:0007669"/>
    <property type="project" value="InterPro"/>
</dbReference>
<name>A0A1X0FM55_MYCNT</name>
<proteinExistence type="inferred from homology"/>
<dbReference type="EMBL" id="AP022590">
    <property type="protein sequence ID" value="BBY38051.1"/>
    <property type="molecule type" value="Genomic_DNA"/>
</dbReference>
<dbReference type="InterPro" id="IPR036396">
    <property type="entry name" value="Cyt_P450_sf"/>
</dbReference>
<evidence type="ECO:0000256" key="6">
    <source>
        <dbReference type="ARBA" id="ARBA00023004"/>
    </source>
</evidence>
<evidence type="ECO:0000313" key="11">
    <source>
        <dbReference type="Proteomes" id="UP000465812"/>
    </source>
</evidence>
<evidence type="ECO:0000313" key="9">
    <source>
        <dbReference type="EMBL" id="ORB02824.1"/>
    </source>
</evidence>